<evidence type="ECO:0000256" key="5">
    <source>
        <dbReference type="SAM" id="Phobius"/>
    </source>
</evidence>
<evidence type="ECO:0000256" key="4">
    <source>
        <dbReference type="SAM" id="MobiDB-lite"/>
    </source>
</evidence>
<sequence>MADHFALMTGRLLTESTLQSAIQEAFADAVASTAAGYDRTDPSAVPEDVQPGMGVGKGKGKSGVMVECRICQEEGDEAYMETPCCCKGSLKARLISSASLFGVPYAHHRCVQRWCNEKGDTICEICLQQFEPNYTAPLFRHGRSLINSRGAGEVRENVGASHGQTSDQADGASSVDSQNLHLKGVVYCRVVAIALMILLVLRDAILLMLRDDEMCSVELITLLLFRTAGIVIPVYIILVSVTALLHWCNQRRIFRIQVHFRSSSSFFKRIGQQSWRLHWLCTRRRFQNLVEQGACSISSTFGRKLHGRTVVPGQAASVNT</sequence>
<dbReference type="EMBL" id="NCVQ01000009">
    <property type="protein sequence ID" value="PWZ08230.1"/>
    <property type="molecule type" value="Genomic_DNA"/>
</dbReference>
<proteinExistence type="predicted"/>
<dbReference type="CDD" id="cd16495">
    <property type="entry name" value="RING_CH-C4HC3_MARCH"/>
    <property type="match status" value="1"/>
</dbReference>
<feature type="transmembrane region" description="Helical" evidence="5">
    <location>
        <begin position="186"/>
        <end position="207"/>
    </location>
</feature>
<evidence type="ECO:0000259" key="6">
    <source>
        <dbReference type="PROSITE" id="PS51292"/>
    </source>
</evidence>
<keyword evidence="2" id="KW-0863">Zinc-finger</keyword>
<dbReference type="InterPro" id="IPR011016">
    <property type="entry name" value="Znf_RING-CH"/>
</dbReference>
<comment type="caution">
    <text evidence="7">The sequence shown here is derived from an EMBL/GenBank/DDBJ whole genome shotgun (WGS) entry which is preliminary data.</text>
</comment>
<keyword evidence="3" id="KW-0862">Zinc</keyword>
<dbReference type="InterPro" id="IPR022143">
    <property type="entry name" value="DUF3675"/>
</dbReference>
<dbReference type="Pfam" id="PF12906">
    <property type="entry name" value="RINGv"/>
    <property type="match status" value="1"/>
</dbReference>
<keyword evidence="1" id="KW-0479">Metal-binding</keyword>
<dbReference type="PANTHER" id="PTHR23012">
    <property type="entry name" value="RING/FYVE/PHD ZINC FINGER DOMAIN-CONTAINING"/>
    <property type="match status" value="1"/>
</dbReference>
<feature type="transmembrane region" description="Helical" evidence="5">
    <location>
        <begin position="219"/>
        <end position="245"/>
    </location>
</feature>
<dbReference type="PANTHER" id="PTHR23012:SF163">
    <property type="entry name" value="PROTEIN BINDING PROTEIN"/>
    <property type="match status" value="1"/>
</dbReference>
<gene>
    <name evidence="7" type="ORF">Zm00014a_012044</name>
</gene>
<dbReference type="ExpressionAtlas" id="A0A3L6DHX5">
    <property type="expression patterns" value="baseline and differential"/>
</dbReference>
<evidence type="ECO:0000313" key="7">
    <source>
        <dbReference type="EMBL" id="PWZ08230.1"/>
    </source>
</evidence>
<dbReference type="InterPro" id="IPR033275">
    <property type="entry name" value="MARCH-like"/>
</dbReference>
<evidence type="ECO:0000256" key="3">
    <source>
        <dbReference type="ARBA" id="ARBA00022833"/>
    </source>
</evidence>
<dbReference type="InterPro" id="IPR013083">
    <property type="entry name" value="Znf_RING/FYVE/PHD"/>
</dbReference>
<dbReference type="SMART" id="SM00744">
    <property type="entry name" value="RINGv"/>
    <property type="match status" value="1"/>
</dbReference>
<evidence type="ECO:0000313" key="8">
    <source>
        <dbReference type="Proteomes" id="UP000251960"/>
    </source>
</evidence>
<evidence type="ECO:0000256" key="1">
    <source>
        <dbReference type="ARBA" id="ARBA00022723"/>
    </source>
</evidence>
<dbReference type="GO" id="GO:0008270">
    <property type="term" value="F:zinc ion binding"/>
    <property type="evidence" value="ECO:0007669"/>
    <property type="project" value="UniProtKB-KW"/>
</dbReference>
<organism evidence="7 8">
    <name type="scientific">Zea mays</name>
    <name type="common">Maize</name>
    <dbReference type="NCBI Taxonomy" id="4577"/>
    <lineage>
        <taxon>Eukaryota</taxon>
        <taxon>Viridiplantae</taxon>
        <taxon>Streptophyta</taxon>
        <taxon>Embryophyta</taxon>
        <taxon>Tracheophyta</taxon>
        <taxon>Spermatophyta</taxon>
        <taxon>Magnoliopsida</taxon>
        <taxon>Liliopsida</taxon>
        <taxon>Poales</taxon>
        <taxon>Poaceae</taxon>
        <taxon>PACMAD clade</taxon>
        <taxon>Panicoideae</taxon>
        <taxon>Andropogonodae</taxon>
        <taxon>Andropogoneae</taxon>
        <taxon>Tripsacinae</taxon>
        <taxon>Zea</taxon>
    </lineage>
</organism>
<reference evidence="7 8" key="1">
    <citation type="journal article" date="2018" name="Nat. Genet.">
        <title>Extensive intraspecific gene order and gene structural variations between Mo17 and other maize genomes.</title>
        <authorList>
            <person name="Sun S."/>
            <person name="Zhou Y."/>
            <person name="Chen J."/>
            <person name="Shi J."/>
            <person name="Zhao H."/>
            <person name="Zhao H."/>
            <person name="Song W."/>
            <person name="Zhang M."/>
            <person name="Cui Y."/>
            <person name="Dong X."/>
            <person name="Liu H."/>
            <person name="Ma X."/>
            <person name="Jiao Y."/>
            <person name="Wang B."/>
            <person name="Wei X."/>
            <person name="Stein J.C."/>
            <person name="Glaubitz J.C."/>
            <person name="Lu F."/>
            <person name="Yu G."/>
            <person name="Liang C."/>
            <person name="Fengler K."/>
            <person name="Li B."/>
            <person name="Rafalski A."/>
            <person name="Schnable P.S."/>
            <person name="Ware D.H."/>
            <person name="Buckler E.S."/>
            <person name="Lai J."/>
        </authorList>
    </citation>
    <scope>NUCLEOTIDE SEQUENCE [LARGE SCALE GENOMIC DNA]</scope>
    <source>
        <strain evidence="8">cv. Missouri 17</strain>
        <tissue evidence="7">Seedling</tissue>
    </source>
</reference>
<keyword evidence="5" id="KW-1133">Transmembrane helix</keyword>
<protein>
    <recommendedName>
        <fullName evidence="6">RING-CH-type domain-containing protein</fullName>
    </recommendedName>
</protein>
<dbReference type="Pfam" id="PF12428">
    <property type="entry name" value="DUF3675"/>
    <property type="match status" value="1"/>
</dbReference>
<dbReference type="Proteomes" id="UP000251960">
    <property type="component" value="Chromosome 8"/>
</dbReference>
<keyword evidence="5" id="KW-0812">Transmembrane</keyword>
<feature type="domain" description="RING-CH-type" evidence="6">
    <location>
        <begin position="60"/>
        <end position="133"/>
    </location>
</feature>
<dbReference type="PROSITE" id="PS51292">
    <property type="entry name" value="ZF_RING_CH"/>
    <property type="match status" value="1"/>
</dbReference>
<evidence type="ECO:0000256" key="2">
    <source>
        <dbReference type="ARBA" id="ARBA00022771"/>
    </source>
</evidence>
<feature type="region of interest" description="Disordered" evidence="4">
    <location>
        <begin position="37"/>
        <end position="57"/>
    </location>
</feature>
<accession>A0A3L6DHX5</accession>
<dbReference type="AlphaFoldDB" id="A0A3L6DHX5"/>
<dbReference type="SUPFAM" id="SSF57850">
    <property type="entry name" value="RING/U-box"/>
    <property type="match status" value="1"/>
</dbReference>
<name>A0A3L6DHX5_MAIZE</name>
<dbReference type="Gene3D" id="3.30.40.10">
    <property type="entry name" value="Zinc/RING finger domain, C3HC4 (zinc finger)"/>
    <property type="match status" value="1"/>
</dbReference>
<keyword evidence="5" id="KW-0472">Membrane</keyword>